<comment type="caution">
    <text evidence="1">The sequence shown here is derived from an EMBL/GenBank/DDBJ whole genome shotgun (WGS) entry which is preliminary data.</text>
</comment>
<dbReference type="Proteomes" id="UP000230750">
    <property type="component" value="Unassembled WGS sequence"/>
</dbReference>
<evidence type="ECO:0000313" key="1">
    <source>
        <dbReference type="EMBL" id="PIK49206.1"/>
    </source>
</evidence>
<name>A0A2G8KMG9_STIJA</name>
<reference evidence="1 2" key="1">
    <citation type="journal article" date="2017" name="PLoS Biol.">
        <title>The sea cucumber genome provides insights into morphological evolution and visceral regeneration.</title>
        <authorList>
            <person name="Zhang X."/>
            <person name="Sun L."/>
            <person name="Yuan J."/>
            <person name="Sun Y."/>
            <person name="Gao Y."/>
            <person name="Zhang L."/>
            <person name="Li S."/>
            <person name="Dai H."/>
            <person name="Hamel J.F."/>
            <person name="Liu C."/>
            <person name="Yu Y."/>
            <person name="Liu S."/>
            <person name="Lin W."/>
            <person name="Guo K."/>
            <person name="Jin S."/>
            <person name="Xu P."/>
            <person name="Storey K.B."/>
            <person name="Huan P."/>
            <person name="Zhang T."/>
            <person name="Zhou Y."/>
            <person name="Zhang J."/>
            <person name="Lin C."/>
            <person name="Li X."/>
            <person name="Xing L."/>
            <person name="Huo D."/>
            <person name="Sun M."/>
            <person name="Wang L."/>
            <person name="Mercier A."/>
            <person name="Li F."/>
            <person name="Yang H."/>
            <person name="Xiang J."/>
        </authorList>
    </citation>
    <scope>NUCLEOTIDE SEQUENCE [LARGE SCALE GENOMIC DNA]</scope>
    <source>
        <strain evidence="1">Shaxun</strain>
        <tissue evidence="1">Muscle</tissue>
    </source>
</reference>
<dbReference type="EMBL" id="MRZV01000476">
    <property type="protein sequence ID" value="PIK49206.1"/>
    <property type="molecule type" value="Genomic_DNA"/>
</dbReference>
<proteinExistence type="predicted"/>
<protein>
    <submittedName>
        <fullName evidence="1">Uncharacterized protein</fullName>
    </submittedName>
</protein>
<evidence type="ECO:0000313" key="2">
    <source>
        <dbReference type="Proteomes" id="UP000230750"/>
    </source>
</evidence>
<accession>A0A2G8KMG9</accession>
<keyword evidence="2" id="KW-1185">Reference proteome</keyword>
<dbReference type="AlphaFoldDB" id="A0A2G8KMG9"/>
<dbReference type="OrthoDB" id="2359033at2759"/>
<gene>
    <name evidence="1" type="ORF">BSL78_13936</name>
</gene>
<sequence>MALDEELMEILKAAHFWEMQHLQSCVWQIILEKMYFSLEKFLPALEIDQLCEALQSSDLVVETEYGLLLKLTPLLKQLEEAEDEASLRKVSSLIRFTEMSATQLQKVVQLDIAKHVRSKIMQALFHRCLLWESKEGIDESKGPRCYLSPSPPYFDTRNKLLDFLSHRDNKVNWESCRSMMFDGRDLYKVIDIKDGVL</sequence>
<organism evidence="1 2">
    <name type="scientific">Stichopus japonicus</name>
    <name type="common">Sea cucumber</name>
    <dbReference type="NCBI Taxonomy" id="307972"/>
    <lineage>
        <taxon>Eukaryota</taxon>
        <taxon>Metazoa</taxon>
        <taxon>Echinodermata</taxon>
        <taxon>Eleutherozoa</taxon>
        <taxon>Echinozoa</taxon>
        <taxon>Holothuroidea</taxon>
        <taxon>Aspidochirotacea</taxon>
        <taxon>Aspidochirotida</taxon>
        <taxon>Stichopodidae</taxon>
        <taxon>Apostichopus</taxon>
    </lineage>
</organism>